<dbReference type="InterPro" id="IPR038595">
    <property type="entry name" value="LOR_sf"/>
</dbReference>
<reference evidence="2 3" key="1">
    <citation type="submission" date="2019-09" db="EMBL/GenBank/DDBJ databases">
        <title>Draft genome sequence assemblies of isolates from the urinary tract.</title>
        <authorList>
            <person name="Mores C.R."/>
            <person name="Putonti C."/>
            <person name="Wolfe A.J."/>
        </authorList>
    </citation>
    <scope>NUCLEOTIDE SEQUENCE [LARGE SCALE GENOMIC DNA]</scope>
    <source>
        <strain evidence="2 3">UMB623</strain>
    </source>
</reference>
<dbReference type="Gene3D" id="2.40.160.200">
    <property type="entry name" value="LURP1-related"/>
    <property type="match status" value="1"/>
</dbReference>
<proteinExistence type="inferred from homology"/>
<protein>
    <recommendedName>
        <fullName evidence="4">LURP-one-related family protein</fullName>
    </recommendedName>
</protein>
<gene>
    <name evidence="2" type="ORF">F6I03_07425</name>
</gene>
<dbReference type="Pfam" id="PF04525">
    <property type="entry name" value="LOR"/>
    <property type="match status" value="1"/>
</dbReference>
<dbReference type="STRING" id="119206.AWM72_05155"/>
<dbReference type="InterPro" id="IPR025659">
    <property type="entry name" value="Tubby-like_C"/>
</dbReference>
<dbReference type="EMBL" id="VYWO01000004">
    <property type="protein sequence ID" value="KAA9300627.1"/>
    <property type="molecule type" value="Genomic_DNA"/>
</dbReference>
<evidence type="ECO:0008006" key="4">
    <source>
        <dbReference type="Google" id="ProtNLM"/>
    </source>
</evidence>
<dbReference type="InterPro" id="IPR007612">
    <property type="entry name" value="LOR"/>
</dbReference>
<name>A0A5N1GI44_9LACT</name>
<accession>A0A5N1GI44</accession>
<sequence>MIMHTLYIKQRIFKITDNYPIKDDQGKVCYQVDQDFKLIGDKIHVTAPNGDKLFTVKRKLIRLFPTYTVEFADGQSLKVRSQLSFMRRKVKVSSDDFQLKVRGNLIDHKFTVSESGEDIGTIRKKLISIGDSFEIQVKDPNYEQVLVAITIAIDNLMDREDDEEDDD</sequence>
<comment type="caution">
    <text evidence="2">The sequence shown here is derived from an EMBL/GenBank/DDBJ whole genome shotgun (WGS) entry which is preliminary data.</text>
</comment>
<evidence type="ECO:0000313" key="2">
    <source>
        <dbReference type="EMBL" id="KAA9300627.1"/>
    </source>
</evidence>
<comment type="similarity">
    <text evidence="1">Belongs to the LOR family.</text>
</comment>
<dbReference type="Proteomes" id="UP000327148">
    <property type="component" value="Unassembled WGS sequence"/>
</dbReference>
<evidence type="ECO:0000256" key="1">
    <source>
        <dbReference type="ARBA" id="ARBA00005437"/>
    </source>
</evidence>
<dbReference type="SUPFAM" id="SSF54518">
    <property type="entry name" value="Tubby C-terminal domain-like"/>
    <property type="match status" value="1"/>
</dbReference>
<evidence type="ECO:0000313" key="3">
    <source>
        <dbReference type="Proteomes" id="UP000327148"/>
    </source>
</evidence>
<dbReference type="AlphaFoldDB" id="A0A5N1GI44"/>
<organism evidence="2 3">
    <name type="scientific">Aerococcus sanguinicola</name>
    <dbReference type="NCBI Taxonomy" id="119206"/>
    <lineage>
        <taxon>Bacteria</taxon>
        <taxon>Bacillati</taxon>
        <taxon>Bacillota</taxon>
        <taxon>Bacilli</taxon>
        <taxon>Lactobacillales</taxon>
        <taxon>Aerococcaceae</taxon>
        <taxon>Aerococcus</taxon>
    </lineage>
</organism>
<dbReference type="OrthoDB" id="652307at2"/>